<gene>
    <name evidence="2" type="ORF">C7B82_23760</name>
</gene>
<feature type="compositionally biased region" description="Basic and acidic residues" evidence="1">
    <location>
        <begin position="369"/>
        <end position="382"/>
    </location>
</feature>
<accession>A0A2T1DY04</accession>
<feature type="region of interest" description="Disordered" evidence="1">
    <location>
        <begin position="1"/>
        <end position="21"/>
    </location>
</feature>
<evidence type="ECO:0000313" key="3">
    <source>
        <dbReference type="Proteomes" id="UP000239576"/>
    </source>
</evidence>
<dbReference type="Proteomes" id="UP000239576">
    <property type="component" value="Unassembled WGS sequence"/>
</dbReference>
<organism evidence="2 3">
    <name type="scientific">Stenomitos frigidus ULC18</name>
    <dbReference type="NCBI Taxonomy" id="2107698"/>
    <lineage>
        <taxon>Bacteria</taxon>
        <taxon>Bacillati</taxon>
        <taxon>Cyanobacteriota</taxon>
        <taxon>Cyanophyceae</taxon>
        <taxon>Leptolyngbyales</taxon>
        <taxon>Leptolyngbyaceae</taxon>
        <taxon>Stenomitos</taxon>
    </lineage>
</organism>
<reference evidence="2 3" key="2">
    <citation type="submission" date="2018-03" db="EMBL/GenBank/DDBJ databases">
        <title>The ancient ancestry and fast evolution of plastids.</title>
        <authorList>
            <person name="Moore K.R."/>
            <person name="Magnabosco C."/>
            <person name="Momper L."/>
            <person name="Gold D.A."/>
            <person name="Bosak T."/>
            <person name="Fournier G.P."/>
        </authorList>
    </citation>
    <scope>NUCLEOTIDE SEQUENCE [LARGE SCALE GENOMIC DNA]</scope>
    <source>
        <strain evidence="2 3">ULC18</strain>
    </source>
</reference>
<evidence type="ECO:0008006" key="4">
    <source>
        <dbReference type="Google" id="ProtNLM"/>
    </source>
</evidence>
<keyword evidence="3" id="KW-1185">Reference proteome</keyword>
<reference evidence="3" key="1">
    <citation type="submission" date="2018-02" db="EMBL/GenBank/DDBJ databases">
        <authorList>
            <person name="Moore K."/>
            <person name="Momper L."/>
        </authorList>
    </citation>
    <scope>NUCLEOTIDE SEQUENCE [LARGE SCALE GENOMIC DNA]</scope>
    <source>
        <strain evidence="3">ULC18</strain>
    </source>
</reference>
<feature type="region of interest" description="Disordered" evidence="1">
    <location>
        <begin position="360"/>
        <end position="398"/>
    </location>
</feature>
<feature type="compositionally biased region" description="Basic and acidic residues" evidence="1">
    <location>
        <begin position="1"/>
        <end position="18"/>
    </location>
</feature>
<evidence type="ECO:0000256" key="1">
    <source>
        <dbReference type="SAM" id="MobiDB-lite"/>
    </source>
</evidence>
<comment type="caution">
    <text evidence="2">The sequence shown here is derived from an EMBL/GenBank/DDBJ whole genome shotgun (WGS) entry which is preliminary data.</text>
</comment>
<name>A0A2T1DY04_9CYAN</name>
<dbReference type="SUPFAM" id="SSF52540">
    <property type="entry name" value="P-loop containing nucleoside triphosphate hydrolases"/>
    <property type="match status" value="1"/>
</dbReference>
<sequence>MALESESDRENPPRDRVSSNECISTHSNTETLDSQVDQTQAIAQLTALGYRQGDHIYLRFFHPKGKGTGTGRKLRGTFPDLPWAQIAKLQAQGMGCYFVVNGGGHRDIDVTQCLIIFYEHDDLDKEPQRSLWQALGLPEPTIQIDTGGKSIHSFWVLQEYIKPEQWKVLQTDLLAFADGDRSLKNPSRVMRLAGCYHKGTGQQSTIITNSGKRYSYEEMRSLIPNHKVDRESIQTAQPESKPQPEQPDLNDFLQHEVYPKLTAEQLYNWVGHDFQPRPGDKLQGNCPFHESTTHTAFWVEPTADNVTFSWACPTCTDNQKKNPISYRHQLSGGNGSPLGKDFIALVQALADQAGVAVPKLSQRKRHSKTAKDASEAKTKAESTWRAPESYQGELGEWKQSNSEQGIAKRFESKANFDFSVERELSSASGGGVVLKFKRSLDPVPKQVILESTDFTTVDRFVDAVKVAIGTGITCNLSKSELNNLYHVRLTEYHKHGGKTFKLAQRQGRQADGIWVFPDQQFKGDGTPITEEESGWVFCRSLSADDYIPAPQIAAPSPDGLKAYCLKKQQFFGSNFMPSLLVDGFVIATLHDQDIMALEGAFPILNLCGEPGVGKTLLAKASLALAGWQNPDQAVLAKVSESAIYERLKFMGSLPTVWDDPNRDEPVDSISHRIYNRFPRIVRGNQQEPHGSLIVTSNLGIGEINPATKSRIIPLHVQQSTDSDRFTLPDLIEAQKTVSSCLPSLLRLGYPRAQVKALEKELLRYLPTAHDRTAFHLALVTHYAGELARLAALDVDPKSWVIQHLCPYLNDSHSGLDSVSDFLSKLRVLEADNLVGEWNKVRVNAKEYGDCIALYLPSIWQATEQKFKPAYNQATLERSLIAKGAIKNRAQKFWENKDETLAYKRSRIQGHNEGEHWQPPSPPKRVNRKALLIPFAIWMGLCPSGTQEGEGDSDPVESEPDCEPVTAVTASNLTLVTDQSLDREGNSGHPTITSNQVTNKMMMMMMGSSQKTPAKVRLWRLLMI</sequence>
<dbReference type="EMBL" id="PVWK01000126">
    <property type="protein sequence ID" value="PSB25349.1"/>
    <property type="molecule type" value="Genomic_DNA"/>
</dbReference>
<dbReference type="AlphaFoldDB" id="A0A2T1DY04"/>
<evidence type="ECO:0000313" key="2">
    <source>
        <dbReference type="EMBL" id="PSB25349.1"/>
    </source>
</evidence>
<dbReference type="OrthoDB" id="517865at2"/>
<dbReference type="InterPro" id="IPR027417">
    <property type="entry name" value="P-loop_NTPase"/>
</dbReference>
<proteinExistence type="predicted"/>
<protein>
    <recommendedName>
        <fullName evidence="4">RepB-like DNA primase domain-containing protein</fullName>
    </recommendedName>
</protein>